<comment type="caution">
    <text evidence="2">The sequence shown here is derived from an EMBL/GenBank/DDBJ whole genome shotgun (WGS) entry which is preliminary data.</text>
</comment>
<dbReference type="PANTHER" id="PTHR43135:SF3">
    <property type="entry name" value="ALPHA-D-RIBOSE 1-METHYLPHOSPHONATE 5-TRIPHOSPHATE DIPHOSPHATASE"/>
    <property type="match status" value="1"/>
</dbReference>
<reference evidence="2 3" key="1">
    <citation type="submission" date="2024-10" db="EMBL/GenBank/DDBJ databases">
        <title>The Natural Products Discovery Center: Release of the First 8490 Sequenced Strains for Exploring Actinobacteria Biosynthetic Diversity.</title>
        <authorList>
            <person name="Kalkreuter E."/>
            <person name="Kautsar S.A."/>
            <person name="Yang D."/>
            <person name="Bader C.D."/>
            <person name="Teijaro C.N."/>
            <person name="Fluegel L."/>
            <person name="Davis C.M."/>
            <person name="Simpson J.R."/>
            <person name="Lauterbach L."/>
            <person name="Steele A.D."/>
            <person name="Gui C."/>
            <person name="Meng S."/>
            <person name="Li G."/>
            <person name="Viehrig K."/>
            <person name="Ye F."/>
            <person name="Su P."/>
            <person name="Kiefer A.F."/>
            <person name="Nichols A."/>
            <person name="Cepeda A.J."/>
            <person name="Yan W."/>
            <person name="Fan B."/>
            <person name="Jiang Y."/>
            <person name="Adhikari A."/>
            <person name="Zheng C.-J."/>
            <person name="Schuster L."/>
            <person name="Cowan T.M."/>
            <person name="Smanski M.J."/>
            <person name="Chevrette M.G."/>
            <person name="De Carvalho L.P.S."/>
            <person name="Shen B."/>
        </authorList>
    </citation>
    <scope>NUCLEOTIDE SEQUENCE [LARGE SCALE GENOMIC DNA]</scope>
    <source>
        <strain evidence="2 3">NPDC049503</strain>
    </source>
</reference>
<sequence>MSELMGRRDALKAGVAMAVAGAVVGTGQAAAASAARWIALTGVTVVDVTGRPHRRNSTVLIRGQRIVSVGPRAELPEGTHVIDLPGKFVIPGLCDAHVHSIPAERVSPPLYLVNGVTTVREMSGSPLLHRWRERIDRGELLGPRSVIAGRIIDGAPTIGDPSVFAEVATEAQAREAVRQAKRDGADFVKVYSRLSPELYRVVTDEARRHRMPVAGHCPDGVALTTVSALGQCSVEHLYSTWYDTSTRERELRARIADLKFARSDYVSWLQEIHRLEWDAVAGYSARKAAAVFATLVRNRTRVVPTLTVYQVLDRPDEVRDDGRLTYVPASVAEGWRWALANIIKAGRTPEVAAQRHALFERRKAFVKELAEAGVPVVAGTDGGDVPFVVPGFSLHVELANLVRSGLSPLGALRAATLEPARLLGLDDSIGAVAPGKAADLVILDADPLIDIRNTTRIHAVVTRGRVISTEQRARMLAEIASAAAA</sequence>
<keyword evidence="3" id="KW-1185">Reference proteome</keyword>
<protein>
    <submittedName>
        <fullName evidence="2">Amidohydrolase family protein</fullName>
    </submittedName>
</protein>
<dbReference type="Gene3D" id="2.30.40.10">
    <property type="entry name" value="Urease, subunit C, domain 1"/>
    <property type="match status" value="1"/>
</dbReference>
<dbReference type="Pfam" id="PF01979">
    <property type="entry name" value="Amidohydro_1"/>
    <property type="match status" value="1"/>
</dbReference>
<evidence type="ECO:0000313" key="3">
    <source>
        <dbReference type="Proteomes" id="UP001612928"/>
    </source>
</evidence>
<evidence type="ECO:0000259" key="1">
    <source>
        <dbReference type="Pfam" id="PF01979"/>
    </source>
</evidence>
<dbReference type="InterPro" id="IPR051781">
    <property type="entry name" value="Metallo-dep_Hydrolase"/>
</dbReference>
<accession>A0ABW8A512</accession>
<organism evidence="2 3">
    <name type="scientific">Nonomuraea indica</name>
    <dbReference type="NCBI Taxonomy" id="1581193"/>
    <lineage>
        <taxon>Bacteria</taxon>
        <taxon>Bacillati</taxon>
        <taxon>Actinomycetota</taxon>
        <taxon>Actinomycetes</taxon>
        <taxon>Streptosporangiales</taxon>
        <taxon>Streptosporangiaceae</taxon>
        <taxon>Nonomuraea</taxon>
    </lineage>
</organism>
<dbReference type="InterPro" id="IPR006311">
    <property type="entry name" value="TAT_signal"/>
</dbReference>
<dbReference type="RefSeq" id="WP_397021808.1">
    <property type="nucleotide sequence ID" value="NZ_JBITMB010000004.1"/>
</dbReference>
<gene>
    <name evidence="2" type="ORF">ACIBP5_18020</name>
</gene>
<dbReference type="SUPFAM" id="SSF51338">
    <property type="entry name" value="Composite domain of metallo-dependent hydrolases"/>
    <property type="match status" value="1"/>
</dbReference>
<evidence type="ECO:0000313" key="2">
    <source>
        <dbReference type="EMBL" id="MFI7441860.1"/>
    </source>
</evidence>
<dbReference type="PROSITE" id="PS51318">
    <property type="entry name" value="TAT"/>
    <property type="match status" value="1"/>
</dbReference>
<dbReference type="InterPro" id="IPR011059">
    <property type="entry name" value="Metal-dep_hydrolase_composite"/>
</dbReference>
<dbReference type="EMBL" id="JBITMB010000004">
    <property type="protein sequence ID" value="MFI7441860.1"/>
    <property type="molecule type" value="Genomic_DNA"/>
</dbReference>
<dbReference type="InterPro" id="IPR032466">
    <property type="entry name" value="Metal_Hydrolase"/>
</dbReference>
<dbReference type="SUPFAM" id="SSF51556">
    <property type="entry name" value="Metallo-dependent hydrolases"/>
    <property type="match status" value="1"/>
</dbReference>
<dbReference type="Proteomes" id="UP001612928">
    <property type="component" value="Unassembled WGS sequence"/>
</dbReference>
<dbReference type="PANTHER" id="PTHR43135">
    <property type="entry name" value="ALPHA-D-RIBOSE 1-METHYLPHOSPHONATE 5-TRIPHOSPHATE DIPHOSPHATASE"/>
    <property type="match status" value="1"/>
</dbReference>
<dbReference type="Gene3D" id="3.20.20.140">
    <property type="entry name" value="Metal-dependent hydrolases"/>
    <property type="match status" value="1"/>
</dbReference>
<dbReference type="InterPro" id="IPR006680">
    <property type="entry name" value="Amidohydro-rel"/>
</dbReference>
<proteinExistence type="predicted"/>
<name>A0ABW8A512_9ACTN</name>
<feature type="domain" description="Amidohydrolase-related" evidence="1">
    <location>
        <begin position="353"/>
        <end position="466"/>
    </location>
</feature>